<sequence>MTRNIRLTVETSRKAVVIDMAPRHACNEQVIQDVFRSPEFSLAYRSGDDASVSLPVQTMVNRMRGFELCARILDIQRDAAMRVSLIEFRDAVLDAAGDPSLRIHFGIGNGVVPEVDEEAMRIDPNRYLTPLRQQELIDLSDAGQGASAVRLAIRETAAAFSRQLHLH</sequence>
<organism evidence="1 2">
    <name type="scientific">Bosea massiliensis</name>
    <dbReference type="NCBI Taxonomy" id="151419"/>
    <lineage>
        <taxon>Bacteria</taxon>
        <taxon>Pseudomonadati</taxon>
        <taxon>Pseudomonadota</taxon>
        <taxon>Alphaproteobacteria</taxon>
        <taxon>Hyphomicrobiales</taxon>
        <taxon>Boseaceae</taxon>
        <taxon>Bosea</taxon>
    </lineage>
</organism>
<dbReference type="EMBL" id="JBHSLU010000017">
    <property type="protein sequence ID" value="MFC5505392.1"/>
    <property type="molecule type" value="Genomic_DNA"/>
</dbReference>
<evidence type="ECO:0008006" key="3">
    <source>
        <dbReference type="Google" id="ProtNLM"/>
    </source>
</evidence>
<evidence type="ECO:0000313" key="1">
    <source>
        <dbReference type="EMBL" id="MFC5505392.1"/>
    </source>
</evidence>
<gene>
    <name evidence="1" type="ORF">ACFPN9_08990</name>
</gene>
<protein>
    <recommendedName>
        <fullName evidence="3">Histidine kinase</fullName>
    </recommendedName>
</protein>
<keyword evidence="2" id="KW-1185">Reference proteome</keyword>
<dbReference type="Proteomes" id="UP001596060">
    <property type="component" value="Unassembled WGS sequence"/>
</dbReference>
<comment type="caution">
    <text evidence="1">The sequence shown here is derived from an EMBL/GenBank/DDBJ whole genome shotgun (WGS) entry which is preliminary data.</text>
</comment>
<name>A0ABW0P007_9HYPH</name>
<reference evidence="2" key="1">
    <citation type="journal article" date="2019" name="Int. J. Syst. Evol. Microbiol.">
        <title>The Global Catalogue of Microorganisms (GCM) 10K type strain sequencing project: providing services to taxonomists for standard genome sequencing and annotation.</title>
        <authorList>
            <consortium name="The Broad Institute Genomics Platform"/>
            <consortium name="The Broad Institute Genome Sequencing Center for Infectious Disease"/>
            <person name="Wu L."/>
            <person name="Ma J."/>
        </authorList>
    </citation>
    <scope>NUCLEOTIDE SEQUENCE [LARGE SCALE GENOMIC DNA]</scope>
    <source>
        <strain evidence="2">CCUG 43117</strain>
    </source>
</reference>
<dbReference type="RefSeq" id="WP_377816517.1">
    <property type="nucleotide sequence ID" value="NZ_JBHSLU010000017.1"/>
</dbReference>
<proteinExistence type="predicted"/>
<accession>A0ABW0P007</accession>
<evidence type="ECO:0000313" key="2">
    <source>
        <dbReference type="Proteomes" id="UP001596060"/>
    </source>
</evidence>